<dbReference type="Proteomes" id="UP000515140">
    <property type="component" value="Unplaced"/>
</dbReference>
<dbReference type="InterPro" id="IPR036179">
    <property type="entry name" value="Ig-like_dom_sf"/>
</dbReference>
<dbReference type="SUPFAM" id="SSF48726">
    <property type="entry name" value="Immunoglobulin"/>
    <property type="match status" value="1"/>
</dbReference>
<keyword evidence="5" id="KW-1133">Transmembrane helix</keyword>
<feature type="domain" description="Immunoglobulin V-set" evidence="6">
    <location>
        <begin position="45"/>
        <end position="138"/>
    </location>
</feature>
<dbReference type="PANTHER" id="PTHR12080">
    <property type="entry name" value="SIGNALING LYMPHOCYTIC ACTIVATION MOLECULE"/>
    <property type="match status" value="1"/>
</dbReference>
<keyword evidence="5" id="KW-0812">Transmembrane</keyword>
<evidence type="ECO:0000256" key="2">
    <source>
        <dbReference type="ARBA" id="ARBA00022729"/>
    </source>
</evidence>
<name>A0A6P5JYN0_PHACI</name>
<evidence type="ECO:0000313" key="7">
    <source>
        <dbReference type="Proteomes" id="UP000515140"/>
    </source>
</evidence>
<dbReference type="Gene3D" id="2.60.40.10">
    <property type="entry name" value="Immunoglobulins"/>
    <property type="match status" value="1"/>
</dbReference>
<proteinExistence type="predicted"/>
<organism evidence="7 8">
    <name type="scientific">Phascolarctos cinereus</name>
    <name type="common">Koala</name>
    <dbReference type="NCBI Taxonomy" id="38626"/>
    <lineage>
        <taxon>Eukaryota</taxon>
        <taxon>Metazoa</taxon>
        <taxon>Chordata</taxon>
        <taxon>Craniata</taxon>
        <taxon>Vertebrata</taxon>
        <taxon>Euteleostomi</taxon>
        <taxon>Mammalia</taxon>
        <taxon>Metatheria</taxon>
        <taxon>Diprotodontia</taxon>
        <taxon>Phascolarctidae</taxon>
        <taxon>Phascolarctos</taxon>
    </lineage>
</organism>
<evidence type="ECO:0000256" key="1">
    <source>
        <dbReference type="ARBA" id="ARBA00004370"/>
    </source>
</evidence>
<dbReference type="AlphaFoldDB" id="A0A6P5JYN0"/>
<evidence type="ECO:0000313" key="8">
    <source>
        <dbReference type="RefSeq" id="XP_020837779.1"/>
    </source>
</evidence>
<keyword evidence="3 5" id="KW-0472">Membrane</keyword>
<accession>A0A6P5JYN0</accession>
<evidence type="ECO:0000256" key="4">
    <source>
        <dbReference type="ARBA" id="ARBA00023180"/>
    </source>
</evidence>
<dbReference type="InterPro" id="IPR013783">
    <property type="entry name" value="Ig-like_fold"/>
</dbReference>
<feature type="transmembrane region" description="Helical" evidence="5">
    <location>
        <begin position="151"/>
        <end position="171"/>
    </location>
</feature>
<sequence length="228" mass="25670">MSDSRNLRWTLAQSRPPCVLLCALIQLTGIGIISGKMSSLNRTQGDYVLLCPDSKIGNETLLIKWYFLSKNLSLLTIWSGESSPHWIIPQKEYKGRLSVPDGESLKITNLTPEDSGSYEAHIISVSGEIYIEKFNLTVFGTVTRKSNTNPWIWWSLLGSLVLLVAVWCFLCKVKSSPCKIKDILTRGNIQAVVYHENERRLEEGLTACPNGFHSDQETHGRHLCTIFD</sequence>
<gene>
    <name evidence="8" type="primary">LOC110205507</name>
</gene>
<comment type="subcellular location">
    <subcellularLocation>
        <location evidence="1">Membrane</location>
    </subcellularLocation>
</comment>
<dbReference type="InterPro" id="IPR013106">
    <property type="entry name" value="Ig_V-set"/>
</dbReference>
<protein>
    <submittedName>
        <fullName evidence="8">Uncharacterized protein LOC110205507 isoform X1</fullName>
    </submittedName>
</protein>
<dbReference type="InParanoid" id="A0A6P5JYN0"/>
<keyword evidence="7" id="KW-1185">Reference proteome</keyword>
<dbReference type="Pfam" id="PF07686">
    <property type="entry name" value="V-set"/>
    <property type="match status" value="1"/>
</dbReference>
<reference evidence="8" key="1">
    <citation type="submission" date="2025-08" db="UniProtKB">
        <authorList>
            <consortium name="RefSeq"/>
        </authorList>
    </citation>
    <scope>IDENTIFICATION</scope>
    <source>
        <tissue evidence="8">Spleen</tissue>
    </source>
</reference>
<dbReference type="GeneID" id="110205507"/>
<keyword evidence="2" id="KW-0732">Signal</keyword>
<evidence type="ECO:0000256" key="5">
    <source>
        <dbReference type="SAM" id="Phobius"/>
    </source>
</evidence>
<evidence type="ECO:0000259" key="6">
    <source>
        <dbReference type="Pfam" id="PF07686"/>
    </source>
</evidence>
<dbReference type="KEGG" id="pcw:110205507"/>
<dbReference type="PANTHER" id="PTHR12080:SF121">
    <property type="entry name" value="IG-LIKE DOMAIN-CONTAINING PROTEIN-RELATED"/>
    <property type="match status" value="1"/>
</dbReference>
<evidence type="ECO:0000256" key="3">
    <source>
        <dbReference type="ARBA" id="ARBA00023136"/>
    </source>
</evidence>
<keyword evidence="4" id="KW-0325">Glycoprotein</keyword>
<dbReference type="InterPro" id="IPR015631">
    <property type="entry name" value="CD2/SLAM_rcpt"/>
</dbReference>
<dbReference type="RefSeq" id="XP_020837779.1">
    <property type="nucleotide sequence ID" value="XM_020982120.1"/>
</dbReference>
<dbReference type="GO" id="GO:0016020">
    <property type="term" value="C:membrane"/>
    <property type="evidence" value="ECO:0007669"/>
    <property type="project" value="UniProtKB-SubCell"/>
</dbReference>